<evidence type="ECO:0000256" key="1">
    <source>
        <dbReference type="SAM" id="MobiDB-lite"/>
    </source>
</evidence>
<feature type="compositionally biased region" description="Basic and acidic residues" evidence="1">
    <location>
        <begin position="24"/>
        <end position="41"/>
    </location>
</feature>
<evidence type="ECO:0000313" key="3">
    <source>
        <dbReference type="EMBL" id="TWG23292.1"/>
    </source>
</evidence>
<dbReference type="EMBL" id="VIXA01000002">
    <property type="protein sequence ID" value="TWG23292.1"/>
    <property type="molecule type" value="Genomic_DNA"/>
</dbReference>
<proteinExistence type="predicted"/>
<dbReference type="Pfam" id="PF22888">
    <property type="entry name" value="FIMAH"/>
    <property type="match status" value="1"/>
</dbReference>
<dbReference type="InterPro" id="IPR054470">
    <property type="entry name" value="FIMAH_dom"/>
</dbReference>
<accession>A0A561WHE7</accession>
<feature type="compositionally biased region" description="Basic and acidic residues" evidence="1">
    <location>
        <begin position="1"/>
        <end position="18"/>
    </location>
</feature>
<sequence>MTPKAAEELTKRLREAAEKQAAGEGDKAREELAESGEKVASLREQDKISEAGYQTLAAGLAQLVPVLPSR</sequence>
<evidence type="ECO:0000313" key="4">
    <source>
        <dbReference type="Proteomes" id="UP000319927"/>
    </source>
</evidence>
<evidence type="ECO:0000259" key="2">
    <source>
        <dbReference type="Pfam" id="PF22888"/>
    </source>
</evidence>
<gene>
    <name evidence="3" type="ORF">FHX75_121839</name>
</gene>
<dbReference type="Proteomes" id="UP000319927">
    <property type="component" value="Unassembled WGS sequence"/>
</dbReference>
<dbReference type="RefSeq" id="WP_154941799.1">
    <property type="nucleotide sequence ID" value="NZ_VIXA01000002.1"/>
</dbReference>
<reference evidence="3 4" key="1">
    <citation type="submission" date="2019-06" db="EMBL/GenBank/DDBJ databases">
        <title>Sequencing the genomes of 1000 actinobacteria strains.</title>
        <authorList>
            <person name="Klenk H.-P."/>
        </authorList>
    </citation>
    <scope>NUCLEOTIDE SEQUENCE [LARGE SCALE GENOMIC DNA]</scope>
    <source>
        <strain evidence="3 4">DSM 102131</strain>
    </source>
</reference>
<keyword evidence="4" id="KW-1185">Reference proteome</keyword>
<organism evidence="3 4">
    <name type="scientific">Micromonospora palomenae</name>
    <dbReference type="NCBI Taxonomy" id="1461247"/>
    <lineage>
        <taxon>Bacteria</taxon>
        <taxon>Bacillati</taxon>
        <taxon>Actinomycetota</taxon>
        <taxon>Actinomycetes</taxon>
        <taxon>Micromonosporales</taxon>
        <taxon>Micromonosporaceae</taxon>
        <taxon>Micromonospora</taxon>
    </lineage>
</organism>
<name>A0A561WHE7_9ACTN</name>
<dbReference type="AlphaFoldDB" id="A0A561WHE7"/>
<feature type="region of interest" description="Disordered" evidence="1">
    <location>
        <begin position="1"/>
        <end position="41"/>
    </location>
</feature>
<comment type="caution">
    <text evidence="3">The sequence shown here is derived from an EMBL/GenBank/DDBJ whole genome shotgun (WGS) entry which is preliminary data.</text>
</comment>
<feature type="domain" description="FIMAH" evidence="2">
    <location>
        <begin position="3"/>
        <end position="63"/>
    </location>
</feature>
<protein>
    <recommendedName>
        <fullName evidence="2">FIMAH domain-containing protein</fullName>
    </recommendedName>
</protein>